<evidence type="ECO:0000256" key="5">
    <source>
        <dbReference type="ARBA" id="ARBA00023180"/>
    </source>
</evidence>
<evidence type="ECO:0000256" key="3">
    <source>
        <dbReference type="ARBA" id="ARBA00022729"/>
    </source>
</evidence>
<keyword evidence="5" id="KW-0325">Glycoprotein</keyword>
<dbReference type="InterPro" id="IPR009003">
    <property type="entry name" value="Peptidase_S1_PA"/>
</dbReference>
<evidence type="ECO:0000256" key="2">
    <source>
        <dbReference type="ARBA" id="ARBA00022525"/>
    </source>
</evidence>
<name>A0A3M7QKH7_BRAPC</name>
<feature type="domain" description="Peptidase S1" evidence="9">
    <location>
        <begin position="188"/>
        <end position="437"/>
    </location>
</feature>
<keyword evidence="2" id="KW-0964">Secreted</keyword>
<accession>A0A3M7QKH7</accession>
<keyword evidence="3" id="KW-0732">Signal</keyword>
<dbReference type="InterPro" id="IPR043504">
    <property type="entry name" value="Peptidase_S1_PA_chymotrypsin"/>
</dbReference>
<dbReference type="InterPro" id="IPR001254">
    <property type="entry name" value="Trypsin_dom"/>
</dbReference>
<feature type="compositionally biased region" description="Polar residues" evidence="7">
    <location>
        <begin position="7"/>
        <end position="23"/>
    </location>
</feature>
<evidence type="ECO:0000256" key="7">
    <source>
        <dbReference type="SAM" id="MobiDB-lite"/>
    </source>
</evidence>
<dbReference type="PANTHER" id="PTHR24252">
    <property type="entry name" value="ACROSIN-RELATED"/>
    <property type="match status" value="1"/>
</dbReference>
<dbReference type="Gene3D" id="2.40.10.10">
    <property type="entry name" value="Trypsin-like serine proteases"/>
    <property type="match status" value="1"/>
</dbReference>
<reference evidence="10 11" key="1">
    <citation type="journal article" date="2018" name="Sci. Rep.">
        <title>Genomic signatures of local adaptation to the degree of environmental predictability in rotifers.</title>
        <authorList>
            <person name="Franch-Gras L."/>
            <person name="Hahn C."/>
            <person name="Garcia-Roger E.M."/>
            <person name="Carmona M.J."/>
            <person name="Serra M."/>
            <person name="Gomez A."/>
        </authorList>
    </citation>
    <scope>NUCLEOTIDE SEQUENCE [LARGE SCALE GENOMIC DNA]</scope>
    <source>
        <strain evidence="10">HYR1</strain>
    </source>
</reference>
<evidence type="ECO:0000256" key="6">
    <source>
        <dbReference type="RuleBase" id="RU363034"/>
    </source>
</evidence>
<dbReference type="Pfam" id="PF00089">
    <property type="entry name" value="Trypsin"/>
    <property type="match status" value="1"/>
</dbReference>
<dbReference type="PANTHER" id="PTHR24252:SF7">
    <property type="entry name" value="HYALIN"/>
    <property type="match status" value="1"/>
</dbReference>
<dbReference type="EMBL" id="REGN01005903">
    <property type="protein sequence ID" value="RNA11624.1"/>
    <property type="molecule type" value="Genomic_DNA"/>
</dbReference>
<dbReference type="InterPro" id="IPR018114">
    <property type="entry name" value="TRYPSIN_HIS"/>
</dbReference>
<dbReference type="OrthoDB" id="6755574at2759"/>
<evidence type="ECO:0000256" key="8">
    <source>
        <dbReference type="SAM" id="Phobius"/>
    </source>
</evidence>
<protein>
    <submittedName>
        <fullName evidence="10">Transmembrane protease serine 11D</fullName>
    </submittedName>
</protein>
<dbReference type="STRING" id="10195.A0A3M7QKH7"/>
<evidence type="ECO:0000313" key="11">
    <source>
        <dbReference type="Proteomes" id="UP000276133"/>
    </source>
</evidence>
<proteinExistence type="predicted"/>
<gene>
    <name evidence="10" type="ORF">BpHYR1_008451</name>
</gene>
<evidence type="ECO:0000313" key="10">
    <source>
        <dbReference type="EMBL" id="RNA11624.1"/>
    </source>
</evidence>
<organism evidence="10 11">
    <name type="scientific">Brachionus plicatilis</name>
    <name type="common">Marine rotifer</name>
    <name type="synonym">Brachionus muelleri</name>
    <dbReference type="NCBI Taxonomy" id="10195"/>
    <lineage>
        <taxon>Eukaryota</taxon>
        <taxon>Metazoa</taxon>
        <taxon>Spiralia</taxon>
        <taxon>Gnathifera</taxon>
        <taxon>Rotifera</taxon>
        <taxon>Eurotatoria</taxon>
        <taxon>Monogononta</taxon>
        <taxon>Pseudotrocha</taxon>
        <taxon>Ploima</taxon>
        <taxon>Brachionidae</taxon>
        <taxon>Brachionus</taxon>
    </lineage>
</organism>
<keyword evidence="6" id="KW-0378">Hydrolase</keyword>
<dbReference type="SMART" id="SM00020">
    <property type="entry name" value="Tryp_SPc"/>
    <property type="match status" value="1"/>
</dbReference>
<comment type="subcellular location">
    <subcellularLocation>
        <location evidence="1">Secreted</location>
    </subcellularLocation>
</comment>
<dbReference type="GO" id="GO:0004252">
    <property type="term" value="F:serine-type endopeptidase activity"/>
    <property type="evidence" value="ECO:0007669"/>
    <property type="project" value="InterPro"/>
</dbReference>
<keyword evidence="11" id="KW-1185">Reference proteome</keyword>
<dbReference type="GO" id="GO:0005576">
    <property type="term" value="C:extracellular region"/>
    <property type="evidence" value="ECO:0007669"/>
    <property type="project" value="UniProtKB-SubCell"/>
</dbReference>
<keyword evidence="8" id="KW-1133">Transmembrane helix</keyword>
<dbReference type="PROSITE" id="PS00135">
    <property type="entry name" value="TRYPSIN_SER"/>
    <property type="match status" value="1"/>
</dbReference>
<dbReference type="SUPFAM" id="SSF50494">
    <property type="entry name" value="Trypsin-like serine proteases"/>
    <property type="match status" value="1"/>
</dbReference>
<feature type="region of interest" description="Disordered" evidence="7">
    <location>
        <begin position="1"/>
        <end position="24"/>
    </location>
</feature>
<dbReference type="Proteomes" id="UP000276133">
    <property type="component" value="Unassembled WGS sequence"/>
</dbReference>
<dbReference type="GO" id="GO:0006508">
    <property type="term" value="P:proteolysis"/>
    <property type="evidence" value="ECO:0007669"/>
    <property type="project" value="UniProtKB-KW"/>
</dbReference>
<dbReference type="InterPro" id="IPR001314">
    <property type="entry name" value="Peptidase_S1A"/>
</dbReference>
<dbReference type="CDD" id="cd00190">
    <property type="entry name" value="Tryp_SPc"/>
    <property type="match status" value="1"/>
</dbReference>
<comment type="caution">
    <text evidence="10">The sequence shown here is derived from an EMBL/GenBank/DDBJ whole genome shotgun (WGS) entry which is preliminary data.</text>
</comment>
<evidence type="ECO:0000259" key="9">
    <source>
        <dbReference type="PROSITE" id="PS50240"/>
    </source>
</evidence>
<dbReference type="FunFam" id="2.40.10.10:FF:000054">
    <property type="entry name" value="Complement C1r subcomponent"/>
    <property type="match status" value="1"/>
</dbReference>
<keyword evidence="4" id="KW-1015">Disulfide bond</keyword>
<dbReference type="PROSITE" id="PS50240">
    <property type="entry name" value="TRYPSIN_DOM"/>
    <property type="match status" value="1"/>
</dbReference>
<keyword evidence="6 10" id="KW-0645">Protease</keyword>
<dbReference type="InterPro" id="IPR033116">
    <property type="entry name" value="TRYPSIN_SER"/>
</dbReference>
<dbReference type="PROSITE" id="PS00134">
    <property type="entry name" value="TRYPSIN_HIS"/>
    <property type="match status" value="1"/>
</dbReference>
<keyword evidence="8" id="KW-0472">Membrane</keyword>
<dbReference type="AlphaFoldDB" id="A0A3M7QKH7"/>
<sequence length="440" mass="48422">MVDTKSRNGNVKGNQATKTNSGHVNKAYRLSDQNIYSISRQLSDTPDANGVDSSKNLLNAQQSVNVNLPNTAFIDSKNPKLTSKIADSNKKLINRPKLIIPLVIMGIVFSVAVISGIVYVIVSANPRNTNNKINDNQTIIPITTQTKTTVSLASTSLSSTNIQKLPPARKPTECGVPLVDPNLQLTRIMRGHPVVRDSWPWTVSIGYFGPRTSLPHACGGALVNKRFVVTATHCVESRSIYNLVGNPVNSHDLFGSLEKMMRVYVSVNTRSTDITAENTYRVESIIEYPNFDQSTFKNDISIIKLDRDVIDSENLNYICVPTETNTNPGTDLYAVGWGFTENNFYRASDTLNQVKIQVQSATTCGLSYLPVLQFCAGNQSLGKDTCNGDSGGPVMQQDRSKRWQLVGVVSNGDSMCTGRGIYTNVSFYHKWIQDNTKIVD</sequence>
<keyword evidence="8 10" id="KW-0812">Transmembrane</keyword>
<evidence type="ECO:0000256" key="1">
    <source>
        <dbReference type="ARBA" id="ARBA00004613"/>
    </source>
</evidence>
<dbReference type="PRINTS" id="PR00722">
    <property type="entry name" value="CHYMOTRYPSIN"/>
</dbReference>
<feature type="transmembrane region" description="Helical" evidence="8">
    <location>
        <begin position="98"/>
        <end position="122"/>
    </location>
</feature>
<evidence type="ECO:0000256" key="4">
    <source>
        <dbReference type="ARBA" id="ARBA00023157"/>
    </source>
</evidence>
<keyword evidence="6" id="KW-0720">Serine protease</keyword>